<proteinExistence type="predicted"/>
<name>A0A164JIK4_9CRUS</name>
<evidence type="ECO:0000313" key="1">
    <source>
        <dbReference type="EMBL" id="KZS02384.1"/>
    </source>
</evidence>
<feature type="non-terminal residue" evidence="1">
    <location>
        <position position="91"/>
    </location>
</feature>
<dbReference type="AlphaFoldDB" id="A0A164JIK4"/>
<dbReference type="EMBL" id="LRGB01004516">
    <property type="protein sequence ID" value="KZS02384.1"/>
    <property type="molecule type" value="Genomic_DNA"/>
</dbReference>
<dbReference type="Proteomes" id="UP000076858">
    <property type="component" value="Unassembled WGS sequence"/>
</dbReference>
<reference evidence="1 2" key="1">
    <citation type="submission" date="2016-03" db="EMBL/GenBank/DDBJ databases">
        <title>EvidentialGene: Evidence-directed Construction of Genes on Genomes.</title>
        <authorList>
            <person name="Gilbert D.G."/>
            <person name="Choi J.-H."/>
            <person name="Mockaitis K."/>
            <person name="Colbourne J."/>
            <person name="Pfrender M."/>
        </authorList>
    </citation>
    <scope>NUCLEOTIDE SEQUENCE [LARGE SCALE GENOMIC DNA]</scope>
    <source>
        <strain evidence="1 2">Xinb3</strain>
        <tissue evidence="1">Complete organism</tissue>
    </source>
</reference>
<gene>
    <name evidence="1" type="ORF">APZ42_000595</name>
</gene>
<keyword evidence="2" id="KW-1185">Reference proteome</keyword>
<organism evidence="1 2">
    <name type="scientific">Daphnia magna</name>
    <dbReference type="NCBI Taxonomy" id="35525"/>
    <lineage>
        <taxon>Eukaryota</taxon>
        <taxon>Metazoa</taxon>
        <taxon>Ecdysozoa</taxon>
        <taxon>Arthropoda</taxon>
        <taxon>Crustacea</taxon>
        <taxon>Branchiopoda</taxon>
        <taxon>Diplostraca</taxon>
        <taxon>Cladocera</taxon>
        <taxon>Anomopoda</taxon>
        <taxon>Daphniidae</taxon>
        <taxon>Daphnia</taxon>
    </lineage>
</organism>
<accession>A0A164JIK4</accession>
<dbReference type="OrthoDB" id="10489896at2759"/>
<sequence length="91" mass="10299">MNTQTPQSHLASTPCNYLPYQGLQGRKISFTLASIVDQLNKIMQNKPSEETNQDISIKIYVKEFSRLMESGMDYDDASKAADFIVQHVLTN</sequence>
<protein>
    <submittedName>
        <fullName evidence="1">Uncharacterized protein</fullName>
    </submittedName>
</protein>
<evidence type="ECO:0000313" key="2">
    <source>
        <dbReference type="Proteomes" id="UP000076858"/>
    </source>
</evidence>
<comment type="caution">
    <text evidence="1">The sequence shown here is derived from an EMBL/GenBank/DDBJ whole genome shotgun (WGS) entry which is preliminary data.</text>
</comment>